<evidence type="ECO:0000313" key="6">
    <source>
        <dbReference type="Proteomes" id="UP000030907"/>
    </source>
</evidence>
<protein>
    <submittedName>
        <fullName evidence="5">Putative sugar transferase</fullName>
    </submittedName>
</protein>
<evidence type="ECO:0000259" key="4">
    <source>
        <dbReference type="Pfam" id="PF02397"/>
    </source>
</evidence>
<dbReference type="GO" id="GO:0000271">
    <property type="term" value="P:polysaccharide biosynthetic process"/>
    <property type="evidence" value="ECO:0007669"/>
    <property type="project" value="UniProtKB-KW"/>
</dbReference>
<dbReference type="Pfam" id="PF02397">
    <property type="entry name" value="Bac_transf"/>
    <property type="match status" value="1"/>
</dbReference>
<evidence type="ECO:0000256" key="1">
    <source>
        <dbReference type="ARBA" id="ARBA00006464"/>
    </source>
</evidence>
<dbReference type="EMBL" id="CP009122">
    <property type="protein sequence ID" value="AJA09227.1"/>
    <property type="molecule type" value="Genomic_DNA"/>
</dbReference>
<sequence>MDNSRTDLPNEAHARLRIVDPAANVRRIFSSARDKRTFLYCLSLLLDMLSLVAGYLVALELRDEQWLVTGGQSIIYIALPIFVMFEIAREAQDVETLSNRLTGIQRALSALGATAIVIIGMGFLFKSEEISRLGLAVTFGAAAIFIILSKTFLDFLVKKTMGDAVVATILILDGLPARAEPHAAVVDVAADGLWPDLDRPDMIDALSHLIAPFDRVIVACKFDHRPAWSTFLKGHDVGGEILLDRDLLHGAVAIGQYDDHDTIILSRGPLNLMNRIQKRSLDLVVSVFALIILSPLFLVVALAIRLDSPGPILFRQLRVGQGNRQFRIFKFRSMHAESSDAAGSQSTGRADLRITRVGRVIRRTSIDELPQLLNVIRGDMSMVGPRPHALGSTAGDELFWHASRQYWLRHALKPGITGLAQIRGYRGATERVEDLARRVRCDLEYLSDWSLWTDILILLKTVRVVIHKNAY</sequence>
<dbReference type="AlphaFoldDB" id="A0A0A7PMW8"/>
<feature type="transmembrane region" description="Helical" evidence="3">
    <location>
        <begin position="283"/>
        <end position="304"/>
    </location>
</feature>
<dbReference type="InterPro" id="IPR003362">
    <property type="entry name" value="Bact_transf"/>
</dbReference>
<dbReference type="PANTHER" id="PTHR30576">
    <property type="entry name" value="COLANIC BIOSYNTHESIS UDP-GLUCOSE LIPID CARRIER TRANSFERASE"/>
    <property type="match status" value="1"/>
</dbReference>
<feature type="transmembrane region" description="Helical" evidence="3">
    <location>
        <begin position="37"/>
        <end position="59"/>
    </location>
</feature>
<evidence type="ECO:0000256" key="3">
    <source>
        <dbReference type="SAM" id="Phobius"/>
    </source>
</evidence>
<organism evidence="5 6">
    <name type="scientific">Sphingopyxis fribergensis</name>
    <dbReference type="NCBI Taxonomy" id="1515612"/>
    <lineage>
        <taxon>Bacteria</taxon>
        <taxon>Pseudomonadati</taxon>
        <taxon>Pseudomonadota</taxon>
        <taxon>Alphaproteobacteria</taxon>
        <taxon>Sphingomonadales</taxon>
        <taxon>Sphingomonadaceae</taxon>
        <taxon>Sphingopyxis</taxon>
    </lineage>
</organism>
<name>A0A0A7PMW8_9SPHN</name>
<dbReference type="RefSeq" id="WP_052208151.1">
    <property type="nucleotide sequence ID" value="NZ_CP009122.1"/>
</dbReference>
<dbReference type="PANTHER" id="PTHR30576:SF0">
    <property type="entry name" value="UNDECAPRENYL-PHOSPHATE N-ACETYLGALACTOSAMINYL 1-PHOSPHATE TRANSFERASE-RELATED"/>
    <property type="match status" value="1"/>
</dbReference>
<dbReference type="KEGG" id="sphk:SKP52_11650"/>
<keyword evidence="3" id="KW-1133">Transmembrane helix</keyword>
<keyword evidence="3" id="KW-0812">Transmembrane</keyword>
<comment type="similarity">
    <text evidence="1">Belongs to the bacterial sugar transferase family.</text>
</comment>
<gene>
    <name evidence="5" type="ORF">SKP52_11650</name>
</gene>
<keyword evidence="5" id="KW-0808">Transferase</keyword>
<dbReference type="STRING" id="1515612.SKP52_11650"/>
<reference evidence="5 6" key="1">
    <citation type="journal article" date="2015" name="Int. J. Syst. Evol. Microbiol.">
        <title>Description of Sphingopyxis fribergensis sp. nov. - a soil bacterium with the ability to degrade styrene and phenylacetic acid.</title>
        <authorList>
            <person name="Oelschlagel M."/>
            <person name="Ruckert C."/>
            <person name="Kalinowski J."/>
            <person name="Schmidt G."/>
            <person name="Schlomann M."/>
            <person name="Tischler D."/>
        </authorList>
    </citation>
    <scope>NUCLEOTIDE SEQUENCE [LARGE SCALE GENOMIC DNA]</scope>
    <source>
        <strain evidence="5 6">Kp5.2</strain>
    </source>
</reference>
<feature type="transmembrane region" description="Helical" evidence="3">
    <location>
        <begin position="106"/>
        <end position="125"/>
    </location>
</feature>
<feature type="transmembrane region" description="Helical" evidence="3">
    <location>
        <begin position="65"/>
        <end position="85"/>
    </location>
</feature>
<proteinExistence type="inferred from homology"/>
<feature type="domain" description="Bacterial sugar transferase" evidence="4">
    <location>
        <begin position="278"/>
        <end position="466"/>
    </location>
</feature>
<dbReference type="HOGENOM" id="CLU_024920_0_1_5"/>
<accession>A0A0A7PMW8</accession>
<keyword evidence="2" id="KW-0270">Exopolysaccharide synthesis</keyword>
<evidence type="ECO:0000256" key="2">
    <source>
        <dbReference type="ARBA" id="ARBA00023169"/>
    </source>
</evidence>
<keyword evidence="6" id="KW-1185">Reference proteome</keyword>
<keyword evidence="3" id="KW-0472">Membrane</keyword>
<evidence type="ECO:0000313" key="5">
    <source>
        <dbReference type="EMBL" id="AJA09227.1"/>
    </source>
</evidence>
<dbReference type="Proteomes" id="UP000030907">
    <property type="component" value="Chromosome"/>
</dbReference>
<feature type="transmembrane region" description="Helical" evidence="3">
    <location>
        <begin position="131"/>
        <end position="153"/>
    </location>
</feature>
<dbReference type="GO" id="GO:0016780">
    <property type="term" value="F:phosphotransferase activity, for other substituted phosphate groups"/>
    <property type="evidence" value="ECO:0007669"/>
    <property type="project" value="TreeGrafter"/>
</dbReference>